<evidence type="ECO:0000313" key="1">
    <source>
        <dbReference type="EMBL" id="KIK21890.1"/>
    </source>
</evidence>
<organism evidence="1 2">
    <name type="scientific">Pisolithus microcarpus 441</name>
    <dbReference type="NCBI Taxonomy" id="765257"/>
    <lineage>
        <taxon>Eukaryota</taxon>
        <taxon>Fungi</taxon>
        <taxon>Dikarya</taxon>
        <taxon>Basidiomycota</taxon>
        <taxon>Agaricomycotina</taxon>
        <taxon>Agaricomycetes</taxon>
        <taxon>Agaricomycetidae</taxon>
        <taxon>Boletales</taxon>
        <taxon>Sclerodermatineae</taxon>
        <taxon>Pisolithaceae</taxon>
        <taxon>Pisolithus</taxon>
    </lineage>
</organism>
<dbReference type="AlphaFoldDB" id="A0A0C9YAX5"/>
<dbReference type="EMBL" id="KN833745">
    <property type="protein sequence ID" value="KIK21890.1"/>
    <property type="molecule type" value="Genomic_DNA"/>
</dbReference>
<accession>A0A0C9YAX5</accession>
<name>A0A0C9YAX5_9AGAM</name>
<gene>
    <name evidence="1" type="ORF">PISMIDRAFT_531379</name>
</gene>
<dbReference type="HOGENOM" id="CLU_2528326_0_0_1"/>
<evidence type="ECO:0000313" key="2">
    <source>
        <dbReference type="Proteomes" id="UP000054018"/>
    </source>
</evidence>
<reference evidence="2" key="2">
    <citation type="submission" date="2015-01" db="EMBL/GenBank/DDBJ databases">
        <title>Evolutionary Origins and Diversification of the Mycorrhizal Mutualists.</title>
        <authorList>
            <consortium name="DOE Joint Genome Institute"/>
            <consortium name="Mycorrhizal Genomics Consortium"/>
            <person name="Kohler A."/>
            <person name="Kuo A."/>
            <person name="Nagy L.G."/>
            <person name="Floudas D."/>
            <person name="Copeland A."/>
            <person name="Barry K.W."/>
            <person name="Cichocki N."/>
            <person name="Veneault-Fourrey C."/>
            <person name="LaButti K."/>
            <person name="Lindquist E.A."/>
            <person name="Lipzen A."/>
            <person name="Lundell T."/>
            <person name="Morin E."/>
            <person name="Murat C."/>
            <person name="Riley R."/>
            <person name="Ohm R."/>
            <person name="Sun H."/>
            <person name="Tunlid A."/>
            <person name="Henrissat B."/>
            <person name="Grigoriev I.V."/>
            <person name="Hibbett D.S."/>
            <person name="Martin F."/>
        </authorList>
    </citation>
    <scope>NUCLEOTIDE SEQUENCE [LARGE SCALE GENOMIC DNA]</scope>
    <source>
        <strain evidence="2">441</strain>
    </source>
</reference>
<keyword evidence="2" id="KW-1185">Reference proteome</keyword>
<proteinExistence type="predicted"/>
<sequence length="84" mass="9329">MHWRLRAVLLRYLSGPSVEPSCLSPGQILDCHDGLPALLATADLMISLMSSESNFTFAVADIRATQLYDKHLHFCTRAQGRLCP</sequence>
<protein>
    <submittedName>
        <fullName evidence="1">Uncharacterized protein</fullName>
    </submittedName>
</protein>
<dbReference type="Proteomes" id="UP000054018">
    <property type="component" value="Unassembled WGS sequence"/>
</dbReference>
<reference evidence="1 2" key="1">
    <citation type="submission" date="2014-04" db="EMBL/GenBank/DDBJ databases">
        <authorList>
            <consortium name="DOE Joint Genome Institute"/>
            <person name="Kuo A."/>
            <person name="Kohler A."/>
            <person name="Costa M.D."/>
            <person name="Nagy L.G."/>
            <person name="Floudas D."/>
            <person name="Copeland A."/>
            <person name="Barry K.W."/>
            <person name="Cichocki N."/>
            <person name="Veneault-Fourrey C."/>
            <person name="LaButti K."/>
            <person name="Lindquist E.A."/>
            <person name="Lipzen A."/>
            <person name="Lundell T."/>
            <person name="Morin E."/>
            <person name="Murat C."/>
            <person name="Sun H."/>
            <person name="Tunlid A."/>
            <person name="Henrissat B."/>
            <person name="Grigoriev I.V."/>
            <person name="Hibbett D.S."/>
            <person name="Martin F."/>
            <person name="Nordberg H.P."/>
            <person name="Cantor M.N."/>
            <person name="Hua S.X."/>
        </authorList>
    </citation>
    <scope>NUCLEOTIDE SEQUENCE [LARGE SCALE GENOMIC DNA]</scope>
    <source>
        <strain evidence="1 2">441</strain>
    </source>
</reference>